<dbReference type="NCBIfam" id="NF040521">
    <property type="entry name" value="C45_proenzyme"/>
    <property type="match status" value="1"/>
</dbReference>
<proteinExistence type="predicted"/>
<evidence type="ECO:0000313" key="2">
    <source>
        <dbReference type="EMBL" id="KZT25920.1"/>
    </source>
</evidence>
<dbReference type="STRING" id="1314782.A0A165SZU6"/>
<dbReference type="OrthoDB" id="189997at2759"/>
<name>A0A165SZU6_9AGAM</name>
<feature type="domain" description="Peptidase C45 hydrolase" evidence="1">
    <location>
        <begin position="108"/>
        <end position="333"/>
    </location>
</feature>
<sequence>MPVLEISCTGTPYEIGVQHGRAAAVHITRSIVFYGGLFQASAKLGWPEVCEKAIEFASSVQRKFPAFAEEMRGIADGAEVTYADILALNVRTEITFGLFNDGCTALSWKTARTSFLAQNWDWMEQQKENLVVVNIEQEGKPRISMMTEAGIIGKIGSLNSSGVGVCLNAIRVKGMDPTHLPVHLGLRVVLESSSKEEAISQLERHGIASSAHMLIADPNGAIGLECTAIGFVKLPMDSQGKILHTNHLIAHHPGVEDTKFWKDSFNRIDRIQELSKTLSNNPEEDGIYHLFEDEDNYPASICRAQAGESRAATLFNILMDLTDKTAIIRMGRPVTAEEVITLAP</sequence>
<dbReference type="Gene3D" id="1.10.10.2120">
    <property type="match status" value="1"/>
</dbReference>
<dbReference type="PANTHER" id="PTHR34180">
    <property type="entry name" value="PEPTIDASE C45"/>
    <property type="match status" value="1"/>
</dbReference>
<dbReference type="InterPro" id="IPR047794">
    <property type="entry name" value="C45_proenzyme-like"/>
</dbReference>
<dbReference type="Proteomes" id="UP000076761">
    <property type="component" value="Unassembled WGS sequence"/>
</dbReference>
<reference evidence="2 3" key="1">
    <citation type="journal article" date="2016" name="Mol. Biol. Evol.">
        <title>Comparative Genomics of Early-Diverging Mushroom-Forming Fungi Provides Insights into the Origins of Lignocellulose Decay Capabilities.</title>
        <authorList>
            <person name="Nagy L.G."/>
            <person name="Riley R."/>
            <person name="Tritt A."/>
            <person name="Adam C."/>
            <person name="Daum C."/>
            <person name="Floudas D."/>
            <person name="Sun H."/>
            <person name="Yadav J.S."/>
            <person name="Pangilinan J."/>
            <person name="Larsson K.H."/>
            <person name="Matsuura K."/>
            <person name="Barry K."/>
            <person name="Labutti K."/>
            <person name="Kuo R."/>
            <person name="Ohm R.A."/>
            <person name="Bhattacharya S.S."/>
            <person name="Shirouzu T."/>
            <person name="Yoshinaga Y."/>
            <person name="Martin F.M."/>
            <person name="Grigoriev I.V."/>
            <person name="Hibbett D.S."/>
        </authorList>
    </citation>
    <scope>NUCLEOTIDE SEQUENCE [LARGE SCALE GENOMIC DNA]</scope>
    <source>
        <strain evidence="2 3">HHB14362 ss-1</strain>
    </source>
</reference>
<dbReference type="EMBL" id="KV425569">
    <property type="protein sequence ID" value="KZT25920.1"/>
    <property type="molecule type" value="Genomic_DNA"/>
</dbReference>
<dbReference type="InParanoid" id="A0A165SZU6"/>
<organism evidence="2 3">
    <name type="scientific">Neolentinus lepideus HHB14362 ss-1</name>
    <dbReference type="NCBI Taxonomy" id="1314782"/>
    <lineage>
        <taxon>Eukaryota</taxon>
        <taxon>Fungi</taxon>
        <taxon>Dikarya</taxon>
        <taxon>Basidiomycota</taxon>
        <taxon>Agaricomycotina</taxon>
        <taxon>Agaricomycetes</taxon>
        <taxon>Gloeophyllales</taxon>
        <taxon>Gloeophyllaceae</taxon>
        <taxon>Neolentinus</taxon>
    </lineage>
</organism>
<evidence type="ECO:0000313" key="3">
    <source>
        <dbReference type="Proteomes" id="UP000076761"/>
    </source>
</evidence>
<evidence type="ECO:0000259" key="1">
    <source>
        <dbReference type="Pfam" id="PF03417"/>
    </source>
</evidence>
<dbReference type="InterPro" id="IPR005079">
    <property type="entry name" value="Peptidase_C45_hydrolase"/>
</dbReference>
<dbReference type="Gene3D" id="3.60.60.10">
    <property type="entry name" value="Penicillin V Acylase, Chain A"/>
    <property type="match status" value="1"/>
</dbReference>
<dbReference type="InterPro" id="IPR047801">
    <property type="entry name" value="Peptidase_C45"/>
</dbReference>
<gene>
    <name evidence="2" type="ORF">NEOLEDRAFT_1091909</name>
</gene>
<accession>A0A165SZU6</accession>
<protein>
    <submittedName>
        <fullName evidence="2">AAT-domain-containing protein</fullName>
    </submittedName>
</protein>
<dbReference type="AlphaFoldDB" id="A0A165SZU6"/>
<dbReference type="Pfam" id="PF03417">
    <property type="entry name" value="AAT"/>
    <property type="match status" value="1"/>
</dbReference>
<dbReference type="PANTHER" id="PTHR34180:SF1">
    <property type="entry name" value="BETA-ALANYL-DOPAMINE_CARCININE HYDROLASE"/>
    <property type="match status" value="1"/>
</dbReference>
<keyword evidence="3" id="KW-1185">Reference proteome</keyword>